<sequence>MPLHGYNGVRFRLMSFSDTSRDQIKTDSAEVVSQFMLSRVQLSGTLQSFLTNVSDCSYFRQSCEYNAETCPFTSSKDCRTTVGECAMEKADCPEEARRVSEEARRVARSANNLHKGLKALNRSC</sequence>
<reference evidence="2" key="2">
    <citation type="submission" date="2025-08" db="UniProtKB">
        <authorList>
            <consortium name="RefSeq"/>
        </authorList>
    </citation>
    <scope>IDENTIFICATION</scope>
    <source>
        <strain evidence="2">S238N-H82</strain>
        <tissue evidence="2">Testes</tissue>
    </source>
</reference>
<dbReference type="GeneID" id="118410001"/>
<dbReference type="KEGG" id="bfo:118410001"/>
<name>A0A9J7MH25_BRAFL</name>
<proteinExistence type="predicted"/>
<accession>A0A9J7MH25</accession>
<dbReference type="AlphaFoldDB" id="A0A9J7MH25"/>
<keyword evidence="1" id="KW-1185">Reference proteome</keyword>
<protein>
    <submittedName>
        <fullName evidence="2">Uncharacterized protein LOC118410001</fullName>
    </submittedName>
</protein>
<organism evidence="1 2">
    <name type="scientific">Branchiostoma floridae</name>
    <name type="common">Florida lancelet</name>
    <name type="synonym">Amphioxus</name>
    <dbReference type="NCBI Taxonomy" id="7739"/>
    <lineage>
        <taxon>Eukaryota</taxon>
        <taxon>Metazoa</taxon>
        <taxon>Chordata</taxon>
        <taxon>Cephalochordata</taxon>
        <taxon>Leptocardii</taxon>
        <taxon>Amphioxiformes</taxon>
        <taxon>Branchiostomatidae</taxon>
        <taxon>Branchiostoma</taxon>
    </lineage>
</organism>
<evidence type="ECO:0000313" key="1">
    <source>
        <dbReference type="Proteomes" id="UP000001554"/>
    </source>
</evidence>
<gene>
    <name evidence="2" type="primary">LOC118410001</name>
</gene>
<evidence type="ECO:0000313" key="2">
    <source>
        <dbReference type="RefSeq" id="XP_035667339.1"/>
    </source>
</evidence>
<dbReference type="Proteomes" id="UP000001554">
    <property type="component" value="Chromosome 2"/>
</dbReference>
<reference evidence="1" key="1">
    <citation type="journal article" date="2020" name="Nat. Ecol. Evol.">
        <title>Deeply conserved synteny resolves early events in vertebrate evolution.</title>
        <authorList>
            <person name="Simakov O."/>
            <person name="Marletaz F."/>
            <person name="Yue J.X."/>
            <person name="O'Connell B."/>
            <person name="Jenkins J."/>
            <person name="Brandt A."/>
            <person name="Calef R."/>
            <person name="Tung C.H."/>
            <person name="Huang T.K."/>
            <person name="Schmutz J."/>
            <person name="Satoh N."/>
            <person name="Yu J.K."/>
            <person name="Putnam N.H."/>
            <person name="Green R.E."/>
            <person name="Rokhsar D.S."/>
        </authorList>
    </citation>
    <scope>NUCLEOTIDE SEQUENCE [LARGE SCALE GENOMIC DNA]</scope>
    <source>
        <strain evidence="1">S238N-H82</strain>
    </source>
</reference>
<dbReference type="RefSeq" id="XP_035667339.1">
    <property type="nucleotide sequence ID" value="XM_035811446.1"/>
</dbReference>